<organism evidence="2 3">
    <name type="scientific">Anaerobutyricum hallii</name>
    <dbReference type="NCBI Taxonomy" id="39488"/>
    <lineage>
        <taxon>Bacteria</taxon>
        <taxon>Bacillati</taxon>
        <taxon>Bacillota</taxon>
        <taxon>Clostridia</taxon>
        <taxon>Lachnospirales</taxon>
        <taxon>Lachnospiraceae</taxon>
        <taxon>Anaerobutyricum</taxon>
    </lineage>
</organism>
<feature type="domain" description="RNA polymerase alpha subunit C-terminal" evidence="1">
    <location>
        <begin position="81"/>
        <end position="141"/>
    </location>
</feature>
<keyword evidence="2" id="KW-0548">Nucleotidyltransferase</keyword>
<dbReference type="Proteomes" id="UP000217549">
    <property type="component" value="Chromosome I"/>
</dbReference>
<sequence length="918" mass="105940">MICSVCGSEFSVEKFDICPYCLTPVVVEDNTNNEVSEVLNEAVSTELTSTIEKNMNIEHSSTKNIELDDEYEVTEADLIEESEEIDSPDIMIDEIGLSVRAKNAFRRANIHTLNGLISFLENNSISDLKNIGAKTVQETEALIEKLGIDGHNSSQDIVNKEYTDLEKRIFENMSLDVDFLSVDALVELGLSKKIVSSFIDSNIKCCQGLRNLSTKELSMIVGKRYIDRLTAVATLLEQDLMSLLKYVLDNSRLSREYKIFLRRARGETLQEIADNPGPQESSITRERVRQIERKYMKGILPFVRELLFILKGSNNCIGVQDILDIFDDDEYDQILLYVSKSCDEFEYLDFADMFVDRNQEYSVEEKLLELLKDFVADGTDLSENREDLETALAETKLDYLDKNSITNLLKKNNYTFYGDFVVKGKASYAQACMHIIRTKFIDGIKLSQSESEQSEDLITLRRIISEKYKGLSVPASDRALSSTLIRNGLILRGRGMYIPQENVTLDEDLLSEIKNFIDESDTNKVFYNEIYSNFEGALNFMCGIDNYNYLHGVLAMRYPDSYEYNRDYLLKNGVKDEHADSIADRIYAFICRMGRPVSKKELFQEFRGFSNIMLIMPFVNDSRLLQWEYNYYSCTGILDITEEDLLVLNNCLCELFEENNGYASDGLLYEKTLDRCPDFLEKNHISSEMNLHYIVAKMFDSTMDFKRPHISKKNRINLLSTKNVVMYLMNYPDRFTYQQYISLCDKMKWSRVTASAVLVDIEEDYARLSIDEYIKNELLVVSESTVSELNSLIADKIENGVLSLINIDLEGFPDWEYPWNEFILETVIKKELSDYEVIQPIMKDRRYQRGIVVRKEENINSYAQIVAKRMTETGNHKMSESQFLSFLVVNNLARMAIPNELTNSEYIRKDGEFYCTII</sequence>
<dbReference type="GO" id="GO:0000428">
    <property type="term" value="C:DNA-directed RNA polymerase complex"/>
    <property type="evidence" value="ECO:0007669"/>
    <property type="project" value="UniProtKB-KW"/>
</dbReference>
<reference evidence="3" key="1">
    <citation type="submission" date="2017-09" db="EMBL/GenBank/DDBJ databases">
        <authorList>
            <person name="Shetty A S."/>
        </authorList>
    </citation>
    <scope>NUCLEOTIDE SEQUENCE [LARGE SCALE GENOMIC DNA]</scope>
</reference>
<dbReference type="InterPro" id="IPR011260">
    <property type="entry name" value="RNAP_asu_C"/>
</dbReference>
<dbReference type="EMBL" id="LT907978">
    <property type="protein sequence ID" value="SOB72255.1"/>
    <property type="molecule type" value="Genomic_DNA"/>
</dbReference>
<dbReference type="GO" id="GO:0003899">
    <property type="term" value="F:DNA-directed RNA polymerase activity"/>
    <property type="evidence" value="ECO:0007669"/>
    <property type="project" value="UniProtKB-EC"/>
</dbReference>
<name>A0A285PW56_9FIRM</name>
<keyword evidence="2" id="KW-0808">Transferase</keyword>
<dbReference type="KEGG" id="ehl:EHLA_1536"/>
<evidence type="ECO:0000259" key="1">
    <source>
        <dbReference type="Pfam" id="PF03118"/>
    </source>
</evidence>
<dbReference type="RefSeq" id="WP_096240103.1">
    <property type="nucleotide sequence ID" value="NZ_LT907978.1"/>
</dbReference>
<gene>
    <name evidence="2" type="ORF">EHLA_1536</name>
</gene>
<keyword evidence="3" id="KW-1185">Reference proteome</keyword>
<evidence type="ECO:0000313" key="2">
    <source>
        <dbReference type="EMBL" id="SOB72255.1"/>
    </source>
</evidence>
<evidence type="ECO:0000313" key="3">
    <source>
        <dbReference type="Proteomes" id="UP000217549"/>
    </source>
</evidence>
<dbReference type="AlphaFoldDB" id="A0A285PW56"/>
<dbReference type="GO" id="GO:0006351">
    <property type="term" value="P:DNA-templated transcription"/>
    <property type="evidence" value="ECO:0007669"/>
    <property type="project" value="InterPro"/>
</dbReference>
<dbReference type="Pfam" id="PF03118">
    <property type="entry name" value="RNA_pol_A_CTD"/>
    <property type="match status" value="1"/>
</dbReference>
<dbReference type="Gene3D" id="1.10.150.20">
    <property type="entry name" value="5' to 3' exonuclease, C-terminal subdomain"/>
    <property type="match status" value="1"/>
</dbReference>
<dbReference type="SUPFAM" id="SSF47789">
    <property type="entry name" value="C-terminal domain of RNA polymerase alpha subunit"/>
    <property type="match status" value="1"/>
</dbReference>
<proteinExistence type="predicted"/>
<dbReference type="GO" id="GO:0003677">
    <property type="term" value="F:DNA binding"/>
    <property type="evidence" value="ECO:0007669"/>
    <property type="project" value="InterPro"/>
</dbReference>
<dbReference type="EC" id="2.7.7.6" evidence="2"/>
<keyword evidence="2" id="KW-0240">DNA-directed RNA polymerase</keyword>
<protein>
    <submittedName>
        <fullName evidence="2">DNA-directed RNA polymerase</fullName>
        <ecNumber evidence="2">2.7.7.6</ecNumber>
    </submittedName>
</protein>
<accession>A0A285PW56</accession>
<keyword evidence="2" id="KW-0804">Transcription</keyword>